<keyword evidence="1" id="KW-1133">Transmembrane helix</keyword>
<dbReference type="EMBL" id="CP075897">
    <property type="protein sequence ID" value="QWB30494.1"/>
    <property type="molecule type" value="Genomic_DNA"/>
</dbReference>
<keyword evidence="3" id="KW-1185">Reference proteome</keyword>
<feature type="transmembrane region" description="Helical" evidence="1">
    <location>
        <begin position="126"/>
        <end position="147"/>
    </location>
</feature>
<feature type="transmembrane region" description="Helical" evidence="1">
    <location>
        <begin position="162"/>
        <end position="180"/>
    </location>
</feature>
<keyword evidence="1" id="KW-0472">Membrane</keyword>
<name>A0ABX8GAV1_EXIAC</name>
<protein>
    <submittedName>
        <fullName evidence="2">Uncharacterized protein</fullName>
    </submittedName>
</protein>
<feature type="transmembrane region" description="Helical" evidence="1">
    <location>
        <begin position="97"/>
        <end position="114"/>
    </location>
</feature>
<feature type="transmembrane region" description="Helical" evidence="1">
    <location>
        <begin position="185"/>
        <end position="200"/>
    </location>
</feature>
<organism evidence="2 3">
    <name type="scientific">Exiguobacterium acetylicum</name>
    <name type="common">Brevibacterium acetylicum</name>
    <dbReference type="NCBI Taxonomy" id="41170"/>
    <lineage>
        <taxon>Bacteria</taxon>
        <taxon>Bacillati</taxon>
        <taxon>Bacillota</taxon>
        <taxon>Bacilli</taxon>
        <taxon>Bacillales</taxon>
        <taxon>Bacillales Family XII. Incertae Sedis</taxon>
        <taxon>Exiguobacterium</taxon>
    </lineage>
</organism>
<dbReference type="Proteomes" id="UP000679498">
    <property type="component" value="Chromosome"/>
</dbReference>
<keyword evidence="1" id="KW-0812">Transmembrane</keyword>
<dbReference type="GeneID" id="88810443"/>
<gene>
    <name evidence="2" type="ORF">KKI46_02120</name>
</gene>
<proteinExistence type="predicted"/>
<feature type="transmembrane region" description="Helical" evidence="1">
    <location>
        <begin position="70"/>
        <end position="91"/>
    </location>
</feature>
<evidence type="ECO:0000313" key="3">
    <source>
        <dbReference type="Proteomes" id="UP000679498"/>
    </source>
</evidence>
<feature type="transmembrane region" description="Helical" evidence="1">
    <location>
        <begin position="36"/>
        <end position="58"/>
    </location>
</feature>
<sequence>MQYLTFLRLMNIGAFLFALLARVVWSNPVTIPALPLVPASFFDAITGVVFTTLLIWCIRPVRAFPADRELIEDIGGWLALSLVTLGVSSMTGPPWELVWTTISFISLCLVYMKIQHHPRRSPWMRSPISVLLAWMSTMLLILPFRILSDFQFTSLFGLSEQQWSTLALVVAIIGGLLFVIIHSDWVFGLTLVWYLIGLFFNDRLALVQQIVTGIGIVGALLLCYYVFYKRQRLFRQQSPKSSSS</sequence>
<accession>A0ABX8GAV1</accession>
<evidence type="ECO:0000256" key="1">
    <source>
        <dbReference type="SAM" id="Phobius"/>
    </source>
</evidence>
<feature type="transmembrane region" description="Helical" evidence="1">
    <location>
        <begin position="206"/>
        <end position="227"/>
    </location>
</feature>
<evidence type="ECO:0000313" key="2">
    <source>
        <dbReference type="EMBL" id="QWB30494.1"/>
    </source>
</evidence>
<reference evidence="2 3" key="1">
    <citation type="submission" date="2021-05" db="EMBL/GenBank/DDBJ databases">
        <title>Biocontrol using Exiguobacterium acetylicum SI17 against litchi downy blight caused by Peronophythora litchii.</title>
        <authorList>
            <person name="Zheng L."/>
        </authorList>
    </citation>
    <scope>NUCLEOTIDE SEQUENCE [LARGE SCALE GENOMIC DNA]</scope>
    <source>
        <strain evidence="2 3">SI17</strain>
    </source>
</reference>
<dbReference type="RefSeq" id="WP_029343326.1">
    <property type="nucleotide sequence ID" value="NZ_CP075897.1"/>
</dbReference>